<dbReference type="InterPro" id="IPR004474">
    <property type="entry name" value="LytR_CpsA_psr"/>
</dbReference>
<proteinExistence type="inferred from homology"/>
<dbReference type="AlphaFoldDB" id="A0A7W3LPG2"/>
<dbReference type="EMBL" id="JACJIA010000004">
    <property type="protein sequence ID" value="MBA8951780.1"/>
    <property type="molecule type" value="Genomic_DNA"/>
</dbReference>
<comment type="similarity">
    <text evidence="1">Belongs to the LytR/CpsA/Psr (LCP) family.</text>
</comment>
<sequence>MKRVLVWASVATAAVTVTGSLSAYGYYWRLQSSIRQEDTDRLIGGNRPPKLNDALNVLVLGSDTRKGANARYGRGHQHEAPKSDTMILMHLSPGGGQVLGVSFPRDLLVPIPPCARPDGTVVPGAPQAMLNEAIGRAGPSCTIKTIEKLAGIHIDHFVQVDFTGFKEITTAIGGVPICLPKDVRDKDSGFRKPKGTHRVQGEEALAYFRLRKNIGDNSDTQRIKRQQMFLGAMAKQATSTGVLADPGRLNGLLTSVARSLTTDKGLRLTNMLRIAQSLQGIDPGRIRFMTVPSGPWARDPDRIVLSDGAQPFFTALRNDTTVPEPVKAAAIPARVRVLNGSGVQGRARVVGDQLAERKYTVTKVGNLAAPTARTVIRHAPADAAAARALAALIPGAATRPGARSVPGVLDLVIGANFTRVKGGGIPRQQGEHRATDDICGPTKT</sequence>
<evidence type="ECO:0000313" key="5">
    <source>
        <dbReference type="EMBL" id="MBA8951780.1"/>
    </source>
</evidence>
<dbReference type="Gene3D" id="3.40.630.190">
    <property type="entry name" value="LCP protein"/>
    <property type="match status" value="1"/>
</dbReference>
<feature type="domain" description="Cell envelope-related transcriptional attenuator" evidence="3">
    <location>
        <begin position="82"/>
        <end position="238"/>
    </location>
</feature>
<dbReference type="Proteomes" id="UP000572680">
    <property type="component" value="Unassembled WGS sequence"/>
</dbReference>
<name>A0A7W3LPG2_ACTNM</name>
<evidence type="ECO:0000313" key="6">
    <source>
        <dbReference type="Proteomes" id="UP000572680"/>
    </source>
</evidence>
<dbReference type="InterPro" id="IPR027381">
    <property type="entry name" value="LytR/CpsA/Psr_C"/>
</dbReference>
<feature type="region of interest" description="Disordered" evidence="2">
    <location>
        <begin position="423"/>
        <end position="444"/>
    </location>
</feature>
<evidence type="ECO:0000259" key="3">
    <source>
        <dbReference type="Pfam" id="PF03816"/>
    </source>
</evidence>
<dbReference type="Pfam" id="PF13399">
    <property type="entry name" value="LytR_C"/>
    <property type="match status" value="1"/>
</dbReference>
<evidence type="ECO:0000259" key="4">
    <source>
        <dbReference type="Pfam" id="PF13399"/>
    </source>
</evidence>
<dbReference type="PANTHER" id="PTHR33392">
    <property type="entry name" value="POLYISOPRENYL-TEICHOIC ACID--PEPTIDOGLYCAN TEICHOIC ACID TRANSFERASE TAGU"/>
    <property type="match status" value="1"/>
</dbReference>
<dbReference type="RefSeq" id="WP_182844114.1">
    <property type="nucleotide sequence ID" value="NZ_BAAALP010000010.1"/>
</dbReference>
<gene>
    <name evidence="5" type="ORF">HNR61_003420</name>
</gene>
<evidence type="ECO:0000256" key="1">
    <source>
        <dbReference type="ARBA" id="ARBA00006068"/>
    </source>
</evidence>
<dbReference type="Pfam" id="PF03816">
    <property type="entry name" value="LytR_cpsA_psr"/>
    <property type="match status" value="1"/>
</dbReference>
<evidence type="ECO:0000256" key="2">
    <source>
        <dbReference type="SAM" id="MobiDB-lite"/>
    </source>
</evidence>
<dbReference type="PANTHER" id="PTHR33392:SF6">
    <property type="entry name" value="POLYISOPRENYL-TEICHOIC ACID--PEPTIDOGLYCAN TEICHOIC ACID TRANSFERASE TAGU"/>
    <property type="match status" value="1"/>
</dbReference>
<protein>
    <submittedName>
        <fullName evidence="5">LCP family protein required for cell wall assembly</fullName>
    </submittedName>
</protein>
<feature type="domain" description="LytR/CpsA/Psr regulator C-terminal" evidence="4">
    <location>
        <begin position="334"/>
        <end position="417"/>
    </location>
</feature>
<organism evidence="5 6">
    <name type="scientific">Actinomadura namibiensis</name>
    <dbReference type="NCBI Taxonomy" id="182080"/>
    <lineage>
        <taxon>Bacteria</taxon>
        <taxon>Bacillati</taxon>
        <taxon>Actinomycetota</taxon>
        <taxon>Actinomycetes</taxon>
        <taxon>Streptosporangiales</taxon>
        <taxon>Thermomonosporaceae</taxon>
        <taxon>Actinomadura</taxon>
    </lineage>
</organism>
<keyword evidence="6" id="KW-1185">Reference proteome</keyword>
<dbReference type="InterPro" id="IPR050922">
    <property type="entry name" value="LytR/CpsA/Psr_CW_biosynth"/>
</dbReference>
<dbReference type="NCBIfam" id="TIGR00350">
    <property type="entry name" value="lytR_cpsA_psr"/>
    <property type="match status" value="1"/>
</dbReference>
<comment type="caution">
    <text evidence="5">The sequence shown here is derived from an EMBL/GenBank/DDBJ whole genome shotgun (WGS) entry which is preliminary data.</text>
</comment>
<dbReference type="Gene3D" id="3.30.70.2390">
    <property type="match status" value="1"/>
</dbReference>
<accession>A0A7W3LPG2</accession>
<reference evidence="5 6" key="1">
    <citation type="submission" date="2020-08" db="EMBL/GenBank/DDBJ databases">
        <title>Genomic Encyclopedia of Type Strains, Phase IV (KMG-IV): sequencing the most valuable type-strain genomes for metagenomic binning, comparative biology and taxonomic classification.</title>
        <authorList>
            <person name="Goeker M."/>
        </authorList>
    </citation>
    <scope>NUCLEOTIDE SEQUENCE [LARGE SCALE GENOMIC DNA]</scope>
    <source>
        <strain evidence="5 6">DSM 44197</strain>
    </source>
</reference>